<organism evidence="7 8">
    <name type="scientific">Palleronia caenipelagi</name>
    <dbReference type="NCBI Taxonomy" id="2489174"/>
    <lineage>
        <taxon>Bacteria</taxon>
        <taxon>Pseudomonadati</taxon>
        <taxon>Pseudomonadota</taxon>
        <taxon>Alphaproteobacteria</taxon>
        <taxon>Rhodobacterales</taxon>
        <taxon>Roseobacteraceae</taxon>
        <taxon>Palleronia</taxon>
    </lineage>
</organism>
<keyword evidence="4" id="KW-0067">ATP-binding</keyword>
<dbReference type="PANTHER" id="PTHR41299:SF1">
    <property type="entry name" value="THIAMINE PYROPHOSPHOKINASE"/>
    <property type="match status" value="1"/>
</dbReference>
<evidence type="ECO:0000256" key="2">
    <source>
        <dbReference type="ARBA" id="ARBA00022741"/>
    </source>
</evidence>
<accession>A0A547Q7V8</accession>
<name>A0A547Q7V8_9RHOB</name>
<dbReference type="SUPFAM" id="SSF63999">
    <property type="entry name" value="Thiamin pyrophosphokinase, catalytic domain"/>
    <property type="match status" value="1"/>
</dbReference>
<dbReference type="NCBIfam" id="TIGR01378">
    <property type="entry name" value="thi_PPkinase"/>
    <property type="match status" value="1"/>
</dbReference>
<dbReference type="SMART" id="SM00983">
    <property type="entry name" value="TPK_B1_binding"/>
    <property type="match status" value="1"/>
</dbReference>
<dbReference type="GO" id="GO:0005524">
    <property type="term" value="F:ATP binding"/>
    <property type="evidence" value="ECO:0007669"/>
    <property type="project" value="UniProtKB-KW"/>
</dbReference>
<dbReference type="GO" id="GO:0006772">
    <property type="term" value="P:thiamine metabolic process"/>
    <property type="evidence" value="ECO:0007669"/>
    <property type="project" value="UniProtKB-UniRule"/>
</dbReference>
<dbReference type="GO" id="GO:0004788">
    <property type="term" value="F:thiamine diphosphokinase activity"/>
    <property type="evidence" value="ECO:0007669"/>
    <property type="project" value="UniProtKB-UniRule"/>
</dbReference>
<dbReference type="InterPro" id="IPR007371">
    <property type="entry name" value="TPK_catalytic"/>
</dbReference>
<sequence length="229" mass="24392">MEITGNLPPTPAILSSRHPVTLVGDGPVRDEEIHWSLQNAPRVVAADGGAAKLIATGVQPQHVIGDMDSLPRDLTAQLDPARLHKVDEQDSTDFQKCLSRIEAPLVIGLGFLGGRLDHTLASLTTLIQSRTPCLLIGDGMLAFHVTQDIAMELPMGSLLSLYPLRRVTGRSEGLRWPIDGITLDPSGRVGTSNEVSGSVKLSFDNPGMIVILPDEVRDAALAALSSSGR</sequence>
<dbReference type="SUPFAM" id="SSF63862">
    <property type="entry name" value="Thiamin pyrophosphokinase, substrate-binding domain"/>
    <property type="match status" value="1"/>
</dbReference>
<proteinExistence type="predicted"/>
<dbReference type="Proteomes" id="UP000318590">
    <property type="component" value="Unassembled WGS sequence"/>
</dbReference>
<keyword evidence="3 7" id="KW-0418">Kinase</keyword>
<dbReference type="RefSeq" id="WP_142833754.1">
    <property type="nucleotide sequence ID" value="NZ_VFSV01000006.1"/>
</dbReference>
<dbReference type="PANTHER" id="PTHR41299">
    <property type="entry name" value="THIAMINE PYROPHOSPHOKINASE"/>
    <property type="match status" value="1"/>
</dbReference>
<dbReference type="GO" id="GO:0016301">
    <property type="term" value="F:kinase activity"/>
    <property type="evidence" value="ECO:0007669"/>
    <property type="project" value="UniProtKB-KW"/>
</dbReference>
<evidence type="ECO:0000313" key="8">
    <source>
        <dbReference type="Proteomes" id="UP000318590"/>
    </source>
</evidence>
<dbReference type="Pfam" id="PF04263">
    <property type="entry name" value="TPK_catalytic"/>
    <property type="match status" value="1"/>
</dbReference>
<keyword evidence="8" id="KW-1185">Reference proteome</keyword>
<evidence type="ECO:0000259" key="6">
    <source>
        <dbReference type="SMART" id="SM00983"/>
    </source>
</evidence>
<dbReference type="Pfam" id="PF04265">
    <property type="entry name" value="TPK_B1_binding"/>
    <property type="match status" value="1"/>
</dbReference>
<evidence type="ECO:0000313" key="7">
    <source>
        <dbReference type="EMBL" id="TRD22453.1"/>
    </source>
</evidence>
<gene>
    <name evidence="7" type="ORF">FEV53_05190</name>
</gene>
<evidence type="ECO:0000256" key="3">
    <source>
        <dbReference type="ARBA" id="ARBA00022777"/>
    </source>
</evidence>
<comment type="caution">
    <text evidence="7">The sequence shown here is derived from an EMBL/GenBank/DDBJ whole genome shotgun (WGS) entry which is preliminary data.</text>
</comment>
<dbReference type="InterPro" id="IPR007373">
    <property type="entry name" value="Thiamin_PyroPKinase_B1-bd"/>
</dbReference>
<feature type="domain" description="Thiamin pyrophosphokinase thiamin-binding" evidence="6">
    <location>
        <begin position="144"/>
        <end position="210"/>
    </location>
</feature>
<reference evidence="7 8" key="1">
    <citation type="submission" date="2019-06" db="EMBL/GenBank/DDBJ databases">
        <title>Paenimaribius caenipelagi gen. nov., sp. nov., isolated from a tidal flat.</title>
        <authorList>
            <person name="Yoon J.-H."/>
        </authorList>
    </citation>
    <scope>NUCLEOTIDE SEQUENCE [LARGE SCALE GENOMIC DNA]</scope>
    <source>
        <strain evidence="7 8">JBTF-M29</strain>
    </source>
</reference>
<dbReference type="EMBL" id="VFSV01000006">
    <property type="protein sequence ID" value="TRD22453.1"/>
    <property type="molecule type" value="Genomic_DNA"/>
</dbReference>
<dbReference type="InterPro" id="IPR036759">
    <property type="entry name" value="TPK_catalytic_sf"/>
</dbReference>
<dbReference type="GO" id="GO:0009229">
    <property type="term" value="P:thiamine diphosphate biosynthetic process"/>
    <property type="evidence" value="ECO:0007669"/>
    <property type="project" value="InterPro"/>
</dbReference>
<dbReference type="Gene3D" id="3.40.50.10240">
    <property type="entry name" value="Thiamin pyrophosphokinase, catalytic domain"/>
    <property type="match status" value="1"/>
</dbReference>
<keyword evidence="1 7" id="KW-0808">Transferase</keyword>
<dbReference type="GO" id="GO:0030975">
    <property type="term" value="F:thiamine binding"/>
    <property type="evidence" value="ECO:0007669"/>
    <property type="project" value="InterPro"/>
</dbReference>
<dbReference type="CDD" id="cd07995">
    <property type="entry name" value="TPK"/>
    <property type="match status" value="1"/>
</dbReference>
<dbReference type="EC" id="2.7.6.2" evidence="5"/>
<dbReference type="InterPro" id="IPR053149">
    <property type="entry name" value="TPK"/>
</dbReference>
<dbReference type="OrthoDB" id="7057856at2"/>
<evidence type="ECO:0000256" key="1">
    <source>
        <dbReference type="ARBA" id="ARBA00022679"/>
    </source>
</evidence>
<protein>
    <recommendedName>
        <fullName evidence="5">Thiamine diphosphokinase</fullName>
        <ecNumber evidence="5">2.7.6.2</ecNumber>
    </recommendedName>
</protein>
<keyword evidence="2" id="KW-0547">Nucleotide-binding</keyword>
<evidence type="ECO:0000256" key="4">
    <source>
        <dbReference type="ARBA" id="ARBA00022840"/>
    </source>
</evidence>
<dbReference type="InterPro" id="IPR036371">
    <property type="entry name" value="TPK_B1-bd_sf"/>
</dbReference>
<dbReference type="AlphaFoldDB" id="A0A547Q7V8"/>
<evidence type="ECO:0000256" key="5">
    <source>
        <dbReference type="NCBIfam" id="TIGR01378"/>
    </source>
</evidence>
<dbReference type="InterPro" id="IPR006282">
    <property type="entry name" value="Thi_PPkinase"/>
</dbReference>